<reference evidence="10 11" key="1">
    <citation type="submission" date="2017-04" db="EMBL/GenBank/DDBJ databases">
        <authorList>
            <person name="Afonso C.L."/>
            <person name="Miller P.J."/>
            <person name="Scott M.A."/>
            <person name="Spackman E."/>
            <person name="Goraichik I."/>
            <person name="Dimitrov K.M."/>
            <person name="Suarez D.L."/>
            <person name="Swayne D.E."/>
        </authorList>
    </citation>
    <scope>NUCLEOTIDE SEQUENCE [LARGE SCALE GENOMIC DNA]</scope>
    <source>
        <strain evidence="10 11">USBA 355</strain>
    </source>
</reference>
<dbReference type="PANTHER" id="PTHR35936:SF17">
    <property type="entry name" value="ARGININE-BINDING EXTRACELLULAR PROTEIN ARTP"/>
    <property type="match status" value="1"/>
</dbReference>
<keyword evidence="11" id="KW-1185">Reference proteome</keyword>
<proteinExistence type="inferred from homology"/>
<gene>
    <name evidence="10" type="ORF">SAMN05428998_10533</name>
</gene>
<dbReference type="Gene3D" id="3.40.190.10">
    <property type="entry name" value="Periplasmic binding protein-like II"/>
    <property type="match status" value="2"/>
</dbReference>
<dbReference type="PROSITE" id="PS01039">
    <property type="entry name" value="SBP_BACTERIAL_3"/>
    <property type="match status" value="1"/>
</dbReference>
<keyword evidence="5" id="KW-0574">Periplasm</keyword>
<evidence type="ECO:0000256" key="5">
    <source>
        <dbReference type="ARBA" id="ARBA00022764"/>
    </source>
</evidence>
<dbReference type="SUPFAM" id="SSF53850">
    <property type="entry name" value="Periplasmic binding protein-like II"/>
    <property type="match status" value="1"/>
</dbReference>
<dbReference type="RefSeq" id="WP_085122055.1">
    <property type="nucleotide sequence ID" value="NZ_FWZX01000005.1"/>
</dbReference>
<evidence type="ECO:0000256" key="6">
    <source>
        <dbReference type="RuleBase" id="RU003744"/>
    </source>
</evidence>
<name>A0A1Y6BHD7_9PROT</name>
<dbReference type="AlphaFoldDB" id="A0A1Y6BHD7"/>
<comment type="subcellular location">
    <subcellularLocation>
        <location evidence="1">Periplasm</location>
    </subcellularLocation>
</comment>
<evidence type="ECO:0000256" key="4">
    <source>
        <dbReference type="ARBA" id="ARBA00022729"/>
    </source>
</evidence>
<organism evidence="10 11">
    <name type="scientific">Tistlia consotensis USBA 355</name>
    <dbReference type="NCBI Taxonomy" id="560819"/>
    <lineage>
        <taxon>Bacteria</taxon>
        <taxon>Pseudomonadati</taxon>
        <taxon>Pseudomonadota</taxon>
        <taxon>Alphaproteobacteria</taxon>
        <taxon>Rhodospirillales</taxon>
        <taxon>Rhodovibrionaceae</taxon>
        <taxon>Tistlia</taxon>
    </lineage>
</organism>
<dbReference type="STRING" id="560819.SAMN05428998_10533"/>
<dbReference type="EMBL" id="FWZX01000005">
    <property type="protein sequence ID" value="SMF11783.1"/>
    <property type="molecule type" value="Genomic_DNA"/>
</dbReference>
<evidence type="ECO:0000256" key="3">
    <source>
        <dbReference type="ARBA" id="ARBA00022448"/>
    </source>
</evidence>
<evidence type="ECO:0000259" key="9">
    <source>
        <dbReference type="SMART" id="SM00079"/>
    </source>
</evidence>
<evidence type="ECO:0000256" key="2">
    <source>
        <dbReference type="ARBA" id="ARBA00010333"/>
    </source>
</evidence>
<keyword evidence="3" id="KW-0813">Transport</keyword>
<accession>A0A1Y6BHD7</accession>
<dbReference type="InterPro" id="IPR018313">
    <property type="entry name" value="SBP_3_CS"/>
</dbReference>
<dbReference type="SMART" id="SM00062">
    <property type="entry name" value="PBPb"/>
    <property type="match status" value="1"/>
</dbReference>
<evidence type="ECO:0000256" key="7">
    <source>
        <dbReference type="SAM" id="SignalP"/>
    </source>
</evidence>
<dbReference type="InterPro" id="IPR001320">
    <property type="entry name" value="Iontro_rcpt_C"/>
</dbReference>
<evidence type="ECO:0000256" key="1">
    <source>
        <dbReference type="ARBA" id="ARBA00004418"/>
    </source>
</evidence>
<dbReference type="GO" id="GO:0016020">
    <property type="term" value="C:membrane"/>
    <property type="evidence" value="ECO:0007669"/>
    <property type="project" value="InterPro"/>
</dbReference>
<sequence length="264" mass="28786">MRRLLTVLAALTCLAASGAHAEGRKVRIGTEGAYPPFNYIDASGRLKGFDIDIARALCEAADFDCSFVIQDWDGMIPGLLAKKYDAIIASMSITDKRKQIVAFTDSYYNTPAKFVKPKALKLEIPRDLKAMDEALAGLRIGVQRASSHEAFVRGELPAAEAVTYPTLEEAELDLVNGRLDLVVADSVVLQEGFLKTPAGQGFAFVGPNISIPKYHGYGAGIALRKGDDALREAFNAAIRKIRADGTYQKINARYFDFDVFDADN</sequence>
<evidence type="ECO:0000313" key="10">
    <source>
        <dbReference type="EMBL" id="SMF11783.1"/>
    </source>
</evidence>
<dbReference type="Proteomes" id="UP000192917">
    <property type="component" value="Unassembled WGS sequence"/>
</dbReference>
<dbReference type="Pfam" id="PF00497">
    <property type="entry name" value="SBP_bac_3"/>
    <property type="match status" value="1"/>
</dbReference>
<feature type="chain" id="PRO_5013142397" evidence="7">
    <location>
        <begin position="22"/>
        <end position="264"/>
    </location>
</feature>
<dbReference type="GO" id="GO:0015276">
    <property type="term" value="F:ligand-gated monoatomic ion channel activity"/>
    <property type="evidence" value="ECO:0007669"/>
    <property type="project" value="InterPro"/>
</dbReference>
<dbReference type="PANTHER" id="PTHR35936">
    <property type="entry name" value="MEMBRANE-BOUND LYTIC MUREIN TRANSGLYCOSYLASE F"/>
    <property type="match status" value="1"/>
</dbReference>
<dbReference type="InterPro" id="IPR005768">
    <property type="entry name" value="Lys_Arg_Orn-bd"/>
</dbReference>
<comment type="similarity">
    <text evidence="2 6">Belongs to the bacterial solute-binding protein 3 family.</text>
</comment>
<protein>
    <submittedName>
        <fullName evidence="10">Amino acid ABC transporter substrate-binding protein, PAAT family</fullName>
    </submittedName>
</protein>
<feature type="signal peptide" evidence="7">
    <location>
        <begin position="1"/>
        <end position="21"/>
    </location>
</feature>
<feature type="domain" description="Ionotropic glutamate receptor C-terminal" evidence="9">
    <location>
        <begin position="25"/>
        <end position="257"/>
    </location>
</feature>
<evidence type="ECO:0000259" key="8">
    <source>
        <dbReference type="SMART" id="SM00062"/>
    </source>
</evidence>
<evidence type="ECO:0000313" key="11">
    <source>
        <dbReference type="Proteomes" id="UP000192917"/>
    </source>
</evidence>
<keyword evidence="4 7" id="KW-0732">Signal</keyword>
<feature type="domain" description="Solute-binding protein family 3/N-terminal" evidence="8">
    <location>
        <begin position="25"/>
        <end position="258"/>
    </location>
</feature>
<dbReference type="InterPro" id="IPR001638">
    <property type="entry name" value="Solute-binding_3/MltF_N"/>
</dbReference>
<dbReference type="SMART" id="SM00079">
    <property type="entry name" value="PBPe"/>
    <property type="match status" value="1"/>
</dbReference>
<dbReference type="NCBIfam" id="TIGR01096">
    <property type="entry name" value="3A0103s03R"/>
    <property type="match status" value="1"/>
</dbReference>
<dbReference type="GO" id="GO:0030288">
    <property type="term" value="C:outer membrane-bounded periplasmic space"/>
    <property type="evidence" value="ECO:0007669"/>
    <property type="project" value="InterPro"/>
</dbReference>